<keyword evidence="3" id="KW-1185">Reference proteome</keyword>
<reference evidence="2 3" key="1">
    <citation type="journal article" date="2015" name="Genome Biol. Evol.">
        <title>The genome of winter moth (Operophtera brumata) provides a genomic perspective on sexual dimorphism and phenology.</title>
        <authorList>
            <person name="Derks M.F."/>
            <person name="Smit S."/>
            <person name="Salis L."/>
            <person name="Schijlen E."/>
            <person name="Bossers A."/>
            <person name="Mateman C."/>
            <person name="Pijl A.S."/>
            <person name="de Ridder D."/>
            <person name="Groenen M.A."/>
            <person name="Visser M.E."/>
            <person name="Megens H.J."/>
        </authorList>
    </citation>
    <scope>NUCLEOTIDE SEQUENCE [LARGE SCALE GENOMIC DNA]</scope>
    <source>
        <strain evidence="2">WM2013NL</strain>
        <tissue evidence="2">Head and thorax</tissue>
    </source>
</reference>
<sequence>MPCVPAESAVLPSAPPRAPPQDDDADVELRSAAEQSSAWGRSRFSNGRDISAEFIQSQQLAAQAPPLPASGPPRVPERAPSLPERGPSLPERMSTITERGPNNERITTGAERVERTSSSDRPSERTRERASSQEKSVMGLVNSYQQRVSAASWSHDHRGADTTPYASSEPGQWGRRPGEWGWHATNNDHRGADTTLYASSEPGQWGRRPGEWGWHATNNYHRGADTTLYASSEPGQWGRRPEEGGGTLLTTTTGARTRRY</sequence>
<evidence type="ECO:0000313" key="3">
    <source>
        <dbReference type="Proteomes" id="UP000037510"/>
    </source>
</evidence>
<name>A0A0L7LFP1_OPEBR</name>
<comment type="caution">
    <text evidence="2">The sequence shown here is derived from an EMBL/GenBank/DDBJ whole genome shotgun (WGS) entry which is preliminary data.</text>
</comment>
<dbReference type="EMBL" id="JTDY01001325">
    <property type="protein sequence ID" value="KOB74195.1"/>
    <property type="molecule type" value="Genomic_DNA"/>
</dbReference>
<feature type="compositionally biased region" description="Pro residues" evidence="1">
    <location>
        <begin position="65"/>
        <end position="74"/>
    </location>
</feature>
<accession>A0A0L7LFP1</accession>
<evidence type="ECO:0000313" key="2">
    <source>
        <dbReference type="EMBL" id="KOB74195.1"/>
    </source>
</evidence>
<gene>
    <name evidence="2" type="ORF">OBRU01_09531</name>
</gene>
<evidence type="ECO:0000256" key="1">
    <source>
        <dbReference type="SAM" id="MobiDB-lite"/>
    </source>
</evidence>
<organism evidence="2 3">
    <name type="scientific">Operophtera brumata</name>
    <name type="common">Winter moth</name>
    <name type="synonym">Phalaena brumata</name>
    <dbReference type="NCBI Taxonomy" id="104452"/>
    <lineage>
        <taxon>Eukaryota</taxon>
        <taxon>Metazoa</taxon>
        <taxon>Ecdysozoa</taxon>
        <taxon>Arthropoda</taxon>
        <taxon>Hexapoda</taxon>
        <taxon>Insecta</taxon>
        <taxon>Pterygota</taxon>
        <taxon>Neoptera</taxon>
        <taxon>Endopterygota</taxon>
        <taxon>Lepidoptera</taxon>
        <taxon>Glossata</taxon>
        <taxon>Ditrysia</taxon>
        <taxon>Geometroidea</taxon>
        <taxon>Geometridae</taxon>
        <taxon>Larentiinae</taxon>
        <taxon>Operophtera</taxon>
    </lineage>
</organism>
<protein>
    <submittedName>
        <fullName evidence="2">Putative beta chain spectrin</fullName>
    </submittedName>
</protein>
<dbReference type="Proteomes" id="UP000037510">
    <property type="component" value="Unassembled WGS sequence"/>
</dbReference>
<feature type="compositionally biased region" description="Basic and acidic residues" evidence="1">
    <location>
        <begin position="111"/>
        <end position="132"/>
    </location>
</feature>
<dbReference type="AlphaFoldDB" id="A0A0L7LFP1"/>
<feature type="region of interest" description="Disordered" evidence="1">
    <location>
        <begin position="1"/>
        <end position="210"/>
    </location>
</feature>
<feature type="region of interest" description="Disordered" evidence="1">
    <location>
        <begin position="231"/>
        <end position="260"/>
    </location>
</feature>
<proteinExistence type="predicted"/>
<feature type="compositionally biased region" description="Polar residues" evidence="1">
    <location>
        <begin position="33"/>
        <end position="45"/>
    </location>
</feature>
<feature type="compositionally biased region" description="Polar residues" evidence="1">
    <location>
        <begin position="142"/>
        <end position="152"/>
    </location>
</feature>